<name>A0A4Z1A906_9LEPT</name>
<proteinExistence type="predicted"/>
<keyword evidence="2" id="KW-1185">Reference proteome</keyword>
<evidence type="ECO:0000313" key="1">
    <source>
        <dbReference type="EMBL" id="TGL77243.1"/>
    </source>
</evidence>
<comment type="caution">
    <text evidence="1">The sequence shown here is derived from an EMBL/GenBank/DDBJ whole genome shotgun (WGS) entry which is preliminary data.</text>
</comment>
<gene>
    <name evidence="1" type="ORF">EHQ62_00210</name>
</gene>
<evidence type="ECO:0000313" key="2">
    <source>
        <dbReference type="Proteomes" id="UP000297567"/>
    </source>
</evidence>
<accession>A0A4Z1A906</accession>
<sequence>MRPKEEKKTKKVLEIFLYYFELKRMMIVTLSLGDVNFLDCVEAVQKDSLPSPIKSNLTPNKARNPKVFGQKIMSH</sequence>
<dbReference type="Proteomes" id="UP000297567">
    <property type="component" value="Unassembled WGS sequence"/>
</dbReference>
<dbReference type="AlphaFoldDB" id="A0A4Z1A906"/>
<reference evidence="1" key="1">
    <citation type="journal article" date="2019" name="PLoS Negl. Trop. Dis.">
        <title>Revisiting the worldwide diversity of Leptospira species in the environment.</title>
        <authorList>
            <person name="Vincent A.T."/>
            <person name="Schiettekatte O."/>
            <person name="Bourhy P."/>
            <person name="Veyrier F.J."/>
            <person name="Picardeau M."/>
        </authorList>
    </citation>
    <scope>NUCLEOTIDE SEQUENCE [LARGE SCALE GENOMIC DNA]</scope>
    <source>
        <strain evidence="1">201702451</strain>
    </source>
</reference>
<organism evidence="1 2">
    <name type="scientific">Leptospira jelokensis</name>
    <dbReference type="NCBI Taxonomy" id="2484931"/>
    <lineage>
        <taxon>Bacteria</taxon>
        <taxon>Pseudomonadati</taxon>
        <taxon>Spirochaetota</taxon>
        <taxon>Spirochaetia</taxon>
        <taxon>Leptospirales</taxon>
        <taxon>Leptospiraceae</taxon>
        <taxon>Leptospira</taxon>
    </lineage>
</organism>
<dbReference type="RefSeq" id="WP_135640291.1">
    <property type="nucleotide sequence ID" value="NZ_RQGH01000003.1"/>
</dbReference>
<protein>
    <submittedName>
        <fullName evidence="1">Uncharacterized protein</fullName>
    </submittedName>
</protein>
<dbReference type="EMBL" id="RQGH01000003">
    <property type="protein sequence ID" value="TGL77243.1"/>
    <property type="molecule type" value="Genomic_DNA"/>
</dbReference>